<gene>
    <name evidence="1" type="ORF">PO587_26315</name>
</gene>
<protein>
    <submittedName>
        <fullName evidence="1">Uncharacterized protein</fullName>
    </submittedName>
</protein>
<name>A0ABT5FZV4_9ACTN</name>
<evidence type="ECO:0000313" key="1">
    <source>
        <dbReference type="EMBL" id="MDC2957976.1"/>
    </source>
</evidence>
<keyword evidence="2" id="KW-1185">Reference proteome</keyword>
<dbReference type="EMBL" id="JAQOSK010000011">
    <property type="protein sequence ID" value="MDC2957976.1"/>
    <property type="molecule type" value="Genomic_DNA"/>
</dbReference>
<sequence length="45" mass="4997">MDWAGHPRDDSPTITLAYHGAGAFDTRLARTPYMKQEELGLDGPH</sequence>
<organism evidence="1 2">
    <name type="scientific">Streptomyces gilvifuscus</name>
    <dbReference type="NCBI Taxonomy" id="1550617"/>
    <lineage>
        <taxon>Bacteria</taxon>
        <taxon>Bacillati</taxon>
        <taxon>Actinomycetota</taxon>
        <taxon>Actinomycetes</taxon>
        <taxon>Kitasatosporales</taxon>
        <taxon>Streptomycetaceae</taxon>
        <taxon>Streptomyces</taxon>
    </lineage>
</organism>
<evidence type="ECO:0000313" key="2">
    <source>
        <dbReference type="Proteomes" id="UP001221328"/>
    </source>
</evidence>
<comment type="caution">
    <text evidence="1">The sequence shown here is derived from an EMBL/GenBank/DDBJ whole genome shotgun (WGS) entry which is preliminary data.</text>
</comment>
<reference evidence="1 2" key="1">
    <citation type="journal article" date="2015" name="Int. J. Syst. Evol. Microbiol.">
        <title>Streptomyces gilvifuscus sp. nov., an actinomycete that produces antibacterial compounds isolated from soil.</title>
        <authorList>
            <person name="Nguyen T.M."/>
            <person name="Kim J."/>
        </authorList>
    </citation>
    <scope>NUCLEOTIDE SEQUENCE [LARGE SCALE GENOMIC DNA]</scope>
    <source>
        <strain evidence="1 2">T113</strain>
    </source>
</reference>
<dbReference type="RefSeq" id="WP_272177131.1">
    <property type="nucleotide sequence ID" value="NZ_JAQOSK010000011.1"/>
</dbReference>
<proteinExistence type="predicted"/>
<accession>A0ABT5FZV4</accession>
<dbReference type="Proteomes" id="UP001221328">
    <property type="component" value="Unassembled WGS sequence"/>
</dbReference>